<dbReference type="InterPro" id="IPR000073">
    <property type="entry name" value="AB_hydrolase_1"/>
</dbReference>
<evidence type="ECO:0000259" key="2">
    <source>
        <dbReference type="Pfam" id="PF12697"/>
    </source>
</evidence>
<keyword evidence="1" id="KW-0732">Signal</keyword>
<accession>A0A7G8BIH6</accession>
<sequence>MLRRHFLLAGTALLISFITPLHSQNGTTWKDPSPHAVRFVTVSDGVRLEVLDWGGSGAPVVLLAGGGDTAHMFDDFAPKLTTHNHVYGITRRGFGASGFADATDAGERLGKDVLAVIDALKLDKPILVGHSIAGAELSWMANLYPDRIAGVVYLDAGYSYAFDDGKGAAIADMMKLKPPQPPPPSAADLASFRALQSYDDRMNGFEFPEGELHEVRQTNPDGSVGDFRNPPGGAMLMKLISGGQKYTRIPVPSLFIFANPHSLGTWVDASADVSVRSDAKAYSTALAAMTERQEKSVESGVPVAYVITIPNGNHFVFLSNEMECLHAVEAFLSKLSQPHIVRSALPLRRE</sequence>
<proteinExistence type="predicted"/>
<keyword evidence="3" id="KW-0378">Hydrolase</keyword>
<dbReference type="RefSeq" id="WP_186743301.1">
    <property type="nucleotide sequence ID" value="NZ_CP060394.1"/>
</dbReference>
<evidence type="ECO:0000313" key="4">
    <source>
        <dbReference type="Proteomes" id="UP000515312"/>
    </source>
</evidence>
<dbReference type="PANTHER" id="PTHR43798:SF33">
    <property type="entry name" value="HYDROLASE, PUTATIVE (AFU_ORTHOLOGUE AFUA_2G14860)-RELATED"/>
    <property type="match status" value="1"/>
</dbReference>
<feature type="domain" description="AB hydrolase-1" evidence="2">
    <location>
        <begin position="60"/>
        <end position="320"/>
    </location>
</feature>
<dbReference type="Pfam" id="PF12697">
    <property type="entry name" value="Abhydrolase_6"/>
    <property type="match status" value="1"/>
</dbReference>
<dbReference type="GO" id="GO:0016787">
    <property type="term" value="F:hydrolase activity"/>
    <property type="evidence" value="ECO:0007669"/>
    <property type="project" value="UniProtKB-KW"/>
</dbReference>
<dbReference type="InterPro" id="IPR050266">
    <property type="entry name" value="AB_hydrolase_sf"/>
</dbReference>
<feature type="chain" id="PRO_5028835274" evidence="1">
    <location>
        <begin position="24"/>
        <end position="350"/>
    </location>
</feature>
<gene>
    <name evidence="3" type="ORF">H7849_25775</name>
</gene>
<dbReference type="SUPFAM" id="SSF53474">
    <property type="entry name" value="alpha/beta-Hydrolases"/>
    <property type="match status" value="1"/>
</dbReference>
<evidence type="ECO:0000256" key="1">
    <source>
        <dbReference type="SAM" id="SignalP"/>
    </source>
</evidence>
<evidence type="ECO:0000313" key="3">
    <source>
        <dbReference type="EMBL" id="QNI32346.1"/>
    </source>
</evidence>
<dbReference type="EMBL" id="CP060394">
    <property type="protein sequence ID" value="QNI32346.1"/>
    <property type="molecule type" value="Genomic_DNA"/>
</dbReference>
<dbReference type="PANTHER" id="PTHR43798">
    <property type="entry name" value="MONOACYLGLYCEROL LIPASE"/>
    <property type="match status" value="1"/>
</dbReference>
<name>A0A7G8BIH6_9BACT</name>
<reference evidence="3 4" key="1">
    <citation type="submission" date="2020-08" db="EMBL/GenBank/DDBJ databases">
        <title>Edaphobacter telluris sp. nov. and Acidobacterium dinghuensis sp. nov., two acidobacteria isolated from forest soil.</title>
        <authorList>
            <person name="Fu J."/>
            <person name="Qiu L."/>
        </authorList>
    </citation>
    <scope>NUCLEOTIDE SEQUENCE [LARGE SCALE GENOMIC DNA]</scope>
    <source>
        <strain evidence="3">4Y35</strain>
    </source>
</reference>
<dbReference type="GO" id="GO:0016020">
    <property type="term" value="C:membrane"/>
    <property type="evidence" value="ECO:0007669"/>
    <property type="project" value="TreeGrafter"/>
</dbReference>
<dbReference type="Gene3D" id="3.40.50.1820">
    <property type="entry name" value="alpha/beta hydrolase"/>
    <property type="match status" value="1"/>
</dbReference>
<keyword evidence="4" id="KW-1185">Reference proteome</keyword>
<dbReference type="InterPro" id="IPR029058">
    <property type="entry name" value="AB_hydrolase_fold"/>
</dbReference>
<feature type="signal peptide" evidence="1">
    <location>
        <begin position="1"/>
        <end position="23"/>
    </location>
</feature>
<organism evidence="3 4">
    <name type="scientific">Alloacidobacterium dinghuense</name>
    <dbReference type="NCBI Taxonomy" id="2763107"/>
    <lineage>
        <taxon>Bacteria</taxon>
        <taxon>Pseudomonadati</taxon>
        <taxon>Acidobacteriota</taxon>
        <taxon>Terriglobia</taxon>
        <taxon>Terriglobales</taxon>
        <taxon>Acidobacteriaceae</taxon>
        <taxon>Alloacidobacterium</taxon>
    </lineage>
</organism>
<dbReference type="Proteomes" id="UP000515312">
    <property type="component" value="Chromosome"/>
</dbReference>
<protein>
    <submittedName>
        <fullName evidence="3">Alpha/beta hydrolase</fullName>
    </submittedName>
</protein>
<dbReference type="AlphaFoldDB" id="A0A7G8BIH6"/>
<dbReference type="KEGG" id="adin:H7849_25775"/>